<dbReference type="InterPro" id="IPR017972">
    <property type="entry name" value="Cyt_P450_CS"/>
</dbReference>
<evidence type="ECO:0000256" key="4">
    <source>
        <dbReference type="ARBA" id="ARBA00010617"/>
    </source>
</evidence>
<proteinExistence type="inferred from homology"/>
<dbReference type="PROSITE" id="PS00086">
    <property type="entry name" value="CYTOCHROME_P450"/>
    <property type="match status" value="1"/>
</dbReference>
<dbReference type="GO" id="GO:0016020">
    <property type="term" value="C:membrane"/>
    <property type="evidence" value="ECO:0007669"/>
    <property type="project" value="UniProtKB-SubCell"/>
</dbReference>
<dbReference type="Pfam" id="PF00067">
    <property type="entry name" value="p450"/>
    <property type="match status" value="2"/>
</dbReference>
<evidence type="ECO:0000256" key="1">
    <source>
        <dbReference type="ARBA" id="ARBA00001971"/>
    </source>
</evidence>
<keyword evidence="5 13" id="KW-0349">Heme</keyword>
<dbReference type="GO" id="GO:0005506">
    <property type="term" value="F:iron ion binding"/>
    <property type="evidence" value="ECO:0007669"/>
    <property type="project" value="InterPro"/>
</dbReference>
<comment type="pathway">
    <text evidence="3">Secondary metabolite biosynthesis; terpenoid biosynthesis.</text>
</comment>
<keyword evidence="6 15" id="KW-0812">Transmembrane</keyword>
<keyword evidence="12 15" id="KW-0472">Membrane</keyword>
<dbReference type="Proteomes" id="UP001362999">
    <property type="component" value="Unassembled WGS sequence"/>
</dbReference>
<keyword evidence="8 15" id="KW-1133">Transmembrane helix</keyword>
<dbReference type="SUPFAM" id="SSF48264">
    <property type="entry name" value="Cytochrome P450"/>
    <property type="match status" value="1"/>
</dbReference>
<evidence type="ECO:0000256" key="15">
    <source>
        <dbReference type="SAM" id="Phobius"/>
    </source>
</evidence>
<sequence length="474" mass="52260">MAYPLIVYALVPLAAYGFIKYIRVLRLRGPPSPSFVFGHTKEILEARSPAVLYDRWAQEYGSVFQVQGPLGTTRLVTGPGNLLVALGDWHARKVQRKILNPLFSPAAIKTYASSMYDSAYKYRRFDTIGLAAFSTDFKSLDGVKSPVSTALTALGHSKPRLPLLPILFQLPLPRSVLVTELSNAMDEVIDKLIKAADSGEAENLDSALGVLVRAKELSPFQVRIPMQLADLWIKAKSILLAGFSTTASMCHSDSLTSWALVELSMHPEKQKRLRAELSAFSTADPLYDDLNSPSLPYLDAVVREALRLHPILAESPRIVPSTAPRPLEDDVLPLATPIRTPSGALIDSVPVRKGTVLTASLNWTNLSKSVWGEDAAEFKPERWLNGEEGIPASAKEYPGYHHTMIFSDGPRTCLGKGFALTEMKVVLSLLIRKFVFSPRDGMDTKYEKAMFLGPHPKVADEPGGRLPMRVRRVE</sequence>
<evidence type="ECO:0000256" key="13">
    <source>
        <dbReference type="PIRSR" id="PIRSR602403-1"/>
    </source>
</evidence>
<keyword evidence="7 13" id="KW-0479">Metal-binding</keyword>
<evidence type="ECO:0000256" key="9">
    <source>
        <dbReference type="ARBA" id="ARBA00023002"/>
    </source>
</evidence>
<dbReference type="AlphaFoldDB" id="A0AAW0CAR4"/>
<evidence type="ECO:0000256" key="14">
    <source>
        <dbReference type="RuleBase" id="RU000461"/>
    </source>
</evidence>
<evidence type="ECO:0000256" key="8">
    <source>
        <dbReference type="ARBA" id="ARBA00022989"/>
    </source>
</evidence>
<dbReference type="InterPro" id="IPR002403">
    <property type="entry name" value="Cyt_P450_E_grp-IV"/>
</dbReference>
<dbReference type="Gene3D" id="1.10.630.10">
    <property type="entry name" value="Cytochrome P450"/>
    <property type="match status" value="1"/>
</dbReference>
<evidence type="ECO:0000313" key="17">
    <source>
        <dbReference type="Proteomes" id="UP001362999"/>
    </source>
</evidence>
<dbReference type="GO" id="GO:0004497">
    <property type="term" value="F:monooxygenase activity"/>
    <property type="evidence" value="ECO:0007669"/>
    <property type="project" value="UniProtKB-KW"/>
</dbReference>
<dbReference type="PRINTS" id="PR00465">
    <property type="entry name" value="EP450IV"/>
</dbReference>
<comment type="caution">
    <text evidence="16">The sequence shown here is derived from an EMBL/GenBank/DDBJ whole genome shotgun (WGS) entry which is preliminary data.</text>
</comment>
<evidence type="ECO:0000256" key="7">
    <source>
        <dbReference type="ARBA" id="ARBA00022723"/>
    </source>
</evidence>
<name>A0AAW0CAR4_9AGAR</name>
<dbReference type="EMBL" id="JAWWNJ010000019">
    <property type="protein sequence ID" value="KAK7036081.1"/>
    <property type="molecule type" value="Genomic_DNA"/>
</dbReference>
<evidence type="ECO:0000256" key="10">
    <source>
        <dbReference type="ARBA" id="ARBA00023004"/>
    </source>
</evidence>
<dbReference type="InterPro" id="IPR050121">
    <property type="entry name" value="Cytochrome_P450_monoxygenase"/>
</dbReference>
<evidence type="ECO:0000256" key="11">
    <source>
        <dbReference type="ARBA" id="ARBA00023033"/>
    </source>
</evidence>
<dbReference type="InterPro" id="IPR001128">
    <property type="entry name" value="Cyt_P450"/>
</dbReference>
<comment type="similarity">
    <text evidence="4 14">Belongs to the cytochrome P450 family.</text>
</comment>
<protein>
    <submittedName>
        <fullName evidence="16">Cytochrome P450</fullName>
    </submittedName>
</protein>
<keyword evidence="10 13" id="KW-0408">Iron</keyword>
<dbReference type="PANTHER" id="PTHR24305:SF166">
    <property type="entry name" value="CYTOCHROME P450 12A4, MITOCHONDRIAL-RELATED"/>
    <property type="match status" value="1"/>
</dbReference>
<dbReference type="InterPro" id="IPR036396">
    <property type="entry name" value="Cyt_P450_sf"/>
</dbReference>
<evidence type="ECO:0000256" key="2">
    <source>
        <dbReference type="ARBA" id="ARBA00004370"/>
    </source>
</evidence>
<feature type="transmembrane region" description="Helical" evidence="15">
    <location>
        <begin position="6"/>
        <end position="22"/>
    </location>
</feature>
<evidence type="ECO:0000256" key="3">
    <source>
        <dbReference type="ARBA" id="ARBA00004721"/>
    </source>
</evidence>
<gene>
    <name evidence="16" type="ORF">R3P38DRAFT_2910500</name>
</gene>
<keyword evidence="11 14" id="KW-0503">Monooxygenase</keyword>
<evidence type="ECO:0000256" key="12">
    <source>
        <dbReference type="ARBA" id="ARBA00023136"/>
    </source>
</evidence>
<dbReference type="GO" id="GO:0020037">
    <property type="term" value="F:heme binding"/>
    <property type="evidence" value="ECO:0007669"/>
    <property type="project" value="InterPro"/>
</dbReference>
<dbReference type="PRINTS" id="PR00385">
    <property type="entry name" value="P450"/>
</dbReference>
<dbReference type="GO" id="GO:0016705">
    <property type="term" value="F:oxidoreductase activity, acting on paired donors, with incorporation or reduction of molecular oxygen"/>
    <property type="evidence" value="ECO:0007669"/>
    <property type="project" value="InterPro"/>
</dbReference>
<accession>A0AAW0CAR4</accession>
<organism evidence="16 17">
    <name type="scientific">Favolaschia claudopus</name>
    <dbReference type="NCBI Taxonomy" id="2862362"/>
    <lineage>
        <taxon>Eukaryota</taxon>
        <taxon>Fungi</taxon>
        <taxon>Dikarya</taxon>
        <taxon>Basidiomycota</taxon>
        <taxon>Agaricomycotina</taxon>
        <taxon>Agaricomycetes</taxon>
        <taxon>Agaricomycetidae</taxon>
        <taxon>Agaricales</taxon>
        <taxon>Marasmiineae</taxon>
        <taxon>Mycenaceae</taxon>
        <taxon>Favolaschia</taxon>
    </lineage>
</organism>
<keyword evidence="17" id="KW-1185">Reference proteome</keyword>
<evidence type="ECO:0000313" key="16">
    <source>
        <dbReference type="EMBL" id="KAK7036081.1"/>
    </source>
</evidence>
<dbReference type="PANTHER" id="PTHR24305">
    <property type="entry name" value="CYTOCHROME P450"/>
    <property type="match status" value="1"/>
</dbReference>
<evidence type="ECO:0000256" key="6">
    <source>
        <dbReference type="ARBA" id="ARBA00022692"/>
    </source>
</evidence>
<reference evidence="16 17" key="1">
    <citation type="journal article" date="2024" name="J Genomics">
        <title>Draft genome sequencing and assembly of Favolaschia claudopus CIRM-BRFM 2984 isolated from oak limbs.</title>
        <authorList>
            <person name="Navarro D."/>
            <person name="Drula E."/>
            <person name="Chaduli D."/>
            <person name="Cazenave R."/>
            <person name="Ahrendt S."/>
            <person name="Wang J."/>
            <person name="Lipzen A."/>
            <person name="Daum C."/>
            <person name="Barry K."/>
            <person name="Grigoriev I.V."/>
            <person name="Favel A."/>
            <person name="Rosso M.N."/>
            <person name="Martin F."/>
        </authorList>
    </citation>
    <scope>NUCLEOTIDE SEQUENCE [LARGE SCALE GENOMIC DNA]</scope>
    <source>
        <strain evidence="16 17">CIRM-BRFM 2984</strain>
    </source>
</reference>
<evidence type="ECO:0000256" key="5">
    <source>
        <dbReference type="ARBA" id="ARBA00022617"/>
    </source>
</evidence>
<keyword evidence="9 14" id="KW-0560">Oxidoreductase</keyword>
<comment type="subcellular location">
    <subcellularLocation>
        <location evidence="2">Membrane</location>
    </subcellularLocation>
</comment>
<comment type="cofactor">
    <cofactor evidence="1 13">
        <name>heme</name>
        <dbReference type="ChEBI" id="CHEBI:30413"/>
    </cofactor>
</comment>
<feature type="binding site" description="axial binding residue" evidence="13">
    <location>
        <position position="413"/>
    </location>
    <ligand>
        <name>heme</name>
        <dbReference type="ChEBI" id="CHEBI:30413"/>
    </ligand>
    <ligandPart>
        <name>Fe</name>
        <dbReference type="ChEBI" id="CHEBI:18248"/>
    </ligandPart>
</feature>